<evidence type="ECO:0000259" key="9">
    <source>
        <dbReference type="Pfam" id="PF04389"/>
    </source>
</evidence>
<dbReference type="PANTHER" id="PTHR12147">
    <property type="entry name" value="METALLOPEPTIDASE M28 FAMILY MEMBER"/>
    <property type="match status" value="1"/>
</dbReference>
<evidence type="ECO:0000256" key="3">
    <source>
        <dbReference type="ARBA" id="ARBA00022723"/>
    </source>
</evidence>
<evidence type="ECO:0000313" key="10">
    <source>
        <dbReference type="EMBL" id="MFC4310062.1"/>
    </source>
</evidence>
<dbReference type="Gene3D" id="3.40.630.10">
    <property type="entry name" value="Zn peptidases"/>
    <property type="match status" value="2"/>
</dbReference>
<dbReference type="CDD" id="cd04821">
    <property type="entry name" value="PA_M28_1_2"/>
    <property type="match status" value="1"/>
</dbReference>
<dbReference type="Gene3D" id="3.50.30.30">
    <property type="match status" value="1"/>
</dbReference>
<evidence type="ECO:0000256" key="4">
    <source>
        <dbReference type="ARBA" id="ARBA00022729"/>
    </source>
</evidence>
<keyword evidence="11" id="KW-1185">Reference proteome</keyword>
<evidence type="ECO:0000313" key="11">
    <source>
        <dbReference type="Proteomes" id="UP001595904"/>
    </source>
</evidence>
<dbReference type="Proteomes" id="UP001595904">
    <property type="component" value="Unassembled WGS sequence"/>
</dbReference>
<organism evidence="10 11">
    <name type="scientific">Steroidobacter flavus</name>
    <dbReference type="NCBI Taxonomy" id="1842136"/>
    <lineage>
        <taxon>Bacteria</taxon>
        <taxon>Pseudomonadati</taxon>
        <taxon>Pseudomonadota</taxon>
        <taxon>Gammaproteobacteria</taxon>
        <taxon>Steroidobacterales</taxon>
        <taxon>Steroidobacteraceae</taxon>
        <taxon>Steroidobacter</taxon>
    </lineage>
</organism>
<dbReference type="EC" id="3.4.-.-" evidence="10"/>
<dbReference type="EMBL" id="JBHSDU010000003">
    <property type="protein sequence ID" value="MFC4310062.1"/>
    <property type="molecule type" value="Genomic_DNA"/>
</dbReference>
<dbReference type="PANTHER" id="PTHR12147:SF56">
    <property type="entry name" value="AMINOPEPTIDASE YDR415C-RELATED"/>
    <property type="match status" value="1"/>
</dbReference>
<feature type="signal peptide" evidence="8">
    <location>
        <begin position="1"/>
        <end position="25"/>
    </location>
</feature>
<keyword evidence="5 10" id="KW-0378">Hydrolase</keyword>
<reference evidence="11" key="1">
    <citation type="journal article" date="2019" name="Int. J. Syst. Evol. Microbiol.">
        <title>The Global Catalogue of Microorganisms (GCM) 10K type strain sequencing project: providing services to taxonomists for standard genome sequencing and annotation.</title>
        <authorList>
            <consortium name="The Broad Institute Genomics Platform"/>
            <consortium name="The Broad Institute Genome Sequencing Center for Infectious Disease"/>
            <person name="Wu L."/>
            <person name="Ma J."/>
        </authorList>
    </citation>
    <scope>NUCLEOTIDE SEQUENCE [LARGE SCALE GENOMIC DNA]</scope>
    <source>
        <strain evidence="11">CGMCC 1.10759</strain>
    </source>
</reference>
<keyword evidence="2" id="KW-0645">Protease</keyword>
<gene>
    <name evidence="10" type="ORF">ACFPN2_13305</name>
</gene>
<dbReference type="GO" id="GO:0016787">
    <property type="term" value="F:hydrolase activity"/>
    <property type="evidence" value="ECO:0007669"/>
    <property type="project" value="UniProtKB-KW"/>
</dbReference>
<proteinExistence type="predicted"/>
<evidence type="ECO:0000256" key="8">
    <source>
        <dbReference type="SAM" id="SignalP"/>
    </source>
</evidence>
<feature type="region of interest" description="Disordered" evidence="7">
    <location>
        <begin position="27"/>
        <end position="48"/>
    </location>
</feature>
<protein>
    <submittedName>
        <fullName evidence="10">M28 family metallopeptidase</fullName>
        <ecNumber evidence="10">3.4.-.-</ecNumber>
    </submittedName>
</protein>
<feature type="chain" id="PRO_5045337745" evidence="8">
    <location>
        <begin position="26"/>
        <end position="580"/>
    </location>
</feature>
<keyword evidence="6" id="KW-0862">Zinc</keyword>
<dbReference type="PROSITE" id="PS51257">
    <property type="entry name" value="PROKAR_LIPOPROTEIN"/>
    <property type="match status" value="1"/>
</dbReference>
<dbReference type="SUPFAM" id="SSF52025">
    <property type="entry name" value="PA domain"/>
    <property type="match status" value="1"/>
</dbReference>
<keyword evidence="1" id="KW-0031">Aminopeptidase</keyword>
<dbReference type="InterPro" id="IPR046450">
    <property type="entry name" value="PA_dom_sf"/>
</dbReference>
<evidence type="ECO:0000256" key="5">
    <source>
        <dbReference type="ARBA" id="ARBA00022801"/>
    </source>
</evidence>
<name>A0ABV8SSX8_9GAMM</name>
<feature type="domain" description="Peptidase M28" evidence="9">
    <location>
        <begin position="320"/>
        <end position="530"/>
    </location>
</feature>
<sequence>MYTVSRPVRSLSALIISAAMLTALGCKPKEPKPVPTPETAASSPVNEQQKTAANQIAADYLRAQITKISSDEFEGRAPATPGDVKARQYIADQLQQIGFAPGGSDGSYQQSFDVVGITAQMPKQWSFNKGGKNVSFKWWDQYIAGSGVQSEKGSIKNAEVVFVGYGIQAPEFGWDDFKGQDLKGKVLLMLNNDPDWDPQLFNGDTRLYYGRWSYKYESAARQGAAGAIIIHTTPSAGYPFQVVQSSWSGEQVELPAANEPRIQVKGWLTEDASRELAKLAGQDLDALVKSAQSKDFKPVPLGVTTSFDFKNKLNRSSTANVYGVLKGSDPQLSNEYVIYTAHHDHLGVGEPDANGDKIFNGAMDNASGVAQVLAIGKAFKALPQPPKRSIMLLLVAAEEQGLLGSRYYATHPTVPPGKIAANINIDGGNIFGRAKDIVFVGKGKSTIDDYVNAIATMQGRVVTPDQFPDRGFFYRSDQFNFAKIGVPALYLDAGTDFIGKPPGWGKEQHAYYEEHHYHQQSDEISDSWNYDGMIEDAQLLFYVGDNVANAAAADLPKWLPGDEFEAARKASQEQLSTKAE</sequence>
<dbReference type="InterPro" id="IPR007484">
    <property type="entry name" value="Peptidase_M28"/>
</dbReference>
<evidence type="ECO:0000256" key="7">
    <source>
        <dbReference type="SAM" id="MobiDB-lite"/>
    </source>
</evidence>
<dbReference type="Pfam" id="PF04389">
    <property type="entry name" value="Peptidase_M28"/>
    <property type="match status" value="1"/>
</dbReference>
<evidence type="ECO:0000256" key="1">
    <source>
        <dbReference type="ARBA" id="ARBA00022438"/>
    </source>
</evidence>
<evidence type="ECO:0000256" key="6">
    <source>
        <dbReference type="ARBA" id="ARBA00022833"/>
    </source>
</evidence>
<dbReference type="RefSeq" id="WP_380597248.1">
    <property type="nucleotide sequence ID" value="NZ_JBHSDU010000003.1"/>
</dbReference>
<comment type="caution">
    <text evidence="10">The sequence shown here is derived from an EMBL/GenBank/DDBJ whole genome shotgun (WGS) entry which is preliminary data.</text>
</comment>
<accession>A0ABV8SSX8</accession>
<evidence type="ECO:0000256" key="2">
    <source>
        <dbReference type="ARBA" id="ARBA00022670"/>
    </source>
</evidence>
<dbReference type="InterPro" id="IPR045175">
    <property type="entry name" value="M28_fam"/>
</dbReference>
<keyword evidence="3" id="KW-0479">Metal-binding</keyword>
<keyword evidence="4 8" id="KW-0732">Signal</keyword>
<dbReference type="SUPFAM" id="SSF53187">
    <property type="entry name" value="Zn-dependent exopeptidases"/>
    <property type="match status" value="1"/>
</dbReference>